<dbReference type="Pfam" id="PF01852">
    <property type="entry name" value="START"/>
    <property type="match status" value="1"/>
</dbReference>
<accession>A0A2G9NM25</accession>
<dbReference type="Gene3D" id="3.30.530.20">
    <property type="match status" value="1"/>
</dbReference>
<organism evidence="4 5">
    <name type="scientific">Aquarana catesbeiana</name>
    <name type="common">American bullfrog</name>
    <name type="synonym">Rana catesbeiana</name>
    <dbReference type="NCBI Taxonomy" id="8400"/>
    <lineage>
        <taxon>Eukaryota</taxon>
        <taxon>Metazoa</taxon>
        <taxon>Chordata</taxon>
        <taxon>Craniata</taxon>
        <taxon>Vertebrata</taxon>
        <taxon>Euteleostomi</taxon>
        <taxon>Amphibia</taxon>
        <taxon>Batrachia</taxon>
        <taxon>Anura</taxon>
        <taxon>Neobatrachia</taxon>
        <taxon>Ranoidea</taxon>
        <taxon>Ranidae</taxon>
        <taxon>Aquarana</taxon>
    </lineage>
</organism>
<dbReference type="GO" id="GO:0005096">
    <property type="term" value="F:GTPase activator activity"/>
    <property type="evidence" value="ECO:0007669"/>
    <property type="project" value="UniProtKB-KW"/>
</dbReference>
<keyword evidence="2" id="KW-0597">Phosphoprotein</keyword>
<dbReference type="GO" id="GO:0035023">
    <property type="term" value="P:regulation of Rho protein signal transduction"/>
    <property type="evidence" value="ECO:0007669"/>
    <property type="project" value="TreeGrafter"/>
</dbReference>
<evidence type="ECO:0000313" key="5">
    <source>
        <dbReference type="Proteomes" id="UP000228934"/>
    </source>
</evidence>
<name>A0A2G9NM25_AQUCT</name>
<dbReference type="Proteomes" id="UP000228934">
    <property type="component" value="Unassembled WGS sequence"/>
</dbReference>
<dbReference type="InterPro" id="IPR023393">
    <property type="entry name" value="START-like_dom_sf"/>
</dbReference>
<dbReference type="PROSITE" id="PS50848">
    <property type="entry name" value="START"/>
    <property type="match status" value="1"/>
</dbReference>
<keyword evidence="5" id="KW-1185">Reference proteome</keyword>
<protein>
    <recommendedName>
        <fullName evidence="3">START domain-containing protein</fullName>
    </recommendedName>
</protein>
<dbReference type="SUPFAM" id="SSF55961">
    <property type="entry name" value="Bet v1-like"/>
    <property type="match status" value="1"/>
</dbReference>
<dbReference type="PANTHER" id="PTHR12659:SF4">
    <property type="entry name" value="RHO-GAP DOMAIN-CONTAINING PROTEIN"/>
    <property type="match status" value="1"/>
</dbReference>
<evidence type="ECO:0000256" key="1">
    <source>
        <dbReference type="ARBA" id="ARBA00022468"/>
    </source>
</evidence>
<evidence type="ECO:0000259" key="3">
    <source>
        <dbReference type="PROSITE" id="PS50848"/>
    </source>
</evidence>
<reference evidence="5" key="1">
    <citation type="journal article" date="2017" name="Nat. Commun.">
        <title>The North American bullfrog draft genome provides insight into hormonal regulation of long noncoding RNA.</title>
        <authorList>
            <person name="Hammond S.A."/>
            <person name="Warren R.L."/>
            <person name="Vandervalk B.P."/>
            <person name="Kucuk E."/>
            <person name="Khan H."/>
            <person name="Gibb E.A."/>
            <person name="Pandoh P."/>
            <person name="Kirk H."/>
            <person name="Zhao Y."/>
            <person name="Jones M."/>
            <person name="Mungall A.J."/>
            <person name="Coope R."/>
            <person name="Pleasance S."/>
            <person name="Moore R.A."/>
            <person name="Holt R.A."/>
            <person name="Round J.M."/>
            <person name="Ohora S."/>
            <person name="Walle B.V."/>
            <person name="Veldhoen N."/>
            <person name="Helbing C.C."/>
            <person name="Birol I."/>
        </authorList>
    </citation>
    <scope>NUCLEOTIDE SEQUENCE [LARGE SCALE GENOMIC DNA]</scope>
</reference>
<dbReference type="GO" id="GO:0030036">
    <property type="term" value="P:actin cytoskeleton organization"/>
    <property type="evidence" value="ECO:0007669"/>
    <property type="project" value="TreeGrafter"/>
</dbReference>
<dbReference type="EMBL" id="KV923893">
    <property type="protein sequence ID" value="PIN92133.1"/>
    <property type="molecule type" value="Genomic_DNA"/>
</dbReference>
<keyword evidence="1" id="KW-0343">GTPase activation</keyword>
<proteinExistence type="predicted"/>
<feature type="domain" description="START" evidence="3">
    <location>
        <begin position="26"/>
        <end position="131"/>
    </location>
</feature>
<evidence type="ECO:0000256" key="2">
    <source>
        <dbReference type="ARBA" id="ARBA00022553"/>
    </source>
</evidence>
<sequence length="131" mass="15202">MSAPFKVTRGTNSLAAYCNTLKSLENSMQDLLRDAKDKFRSWVACAGFENVELAYKKVENNDYPIRVWKVSIELNATPYVALQYILREQHTWDSSLQQSKILDTLDEDTEIYHYSTESMPPIPCKEYVILR</sequence>
<dbReference type="OrthoDB" id="10003330at2759"/>
<dbReference type="AlphaFoldDB" id="A0A2G9NM25"/>
<dbReference type="GO" id="GO:0008289">
    <property type="term" value="F:lipid binding"/>
    <property type="evidence" value="ECO:0007669"/>
    <property type="project" value="InterPro"/>
</dbReference>
<evidence type="ECO:0000313" key="4">
    <source>
        <dbReference type="EMBL" id="PIN92133.1"/>
    </source>
</evidence>
<dbReference type="PANTHER" id="PTHR12659">
    <property type="entry name" value="RHO-TYPE GTPASE ACTIVATING PROTEIN"/>
    <property type="match status" value="1"/>
</dbReference>
<dbReference type="InterPro" id="IPR002913">
    <property type="entry name" value="START_lipid-bd_dom"/>
</dbReference>
<gene>
    <name evidence="4" type="ORF">AB205_0092830</name>
</gene>